<evidence type="ECO:0000256" key="9">
    <source>
        <dbReference type="SAM" id="Phobius"/>
    </source>
</evidence>
<evidence type="ECO:0000256" key="8">
    <source>
        <dbReference type="ARBA" id="ARBA00038370"/>
    </source>
</evidence>
<evidence type="ECO:0000256" key="4">
    <source>
        <dbReference type="ARBA" id="ARBA00022824"/>
    </source>
</evidence>
<sequence length="55" mass="6400">MNLLNMYNLNTNMAMLEPWERLIFNSVVAGLTAMSTYTIYTYGPDYLRRTAELFA</sequence>
<dbReference type="GO" id="GO:0005789">
    <property type="term" value="C:endoplasmic reticulum membrane"/>
    <property type="evidence" value="ECO:0007669"/>
    <property type="project" value="UniProtKB-SubCell"/>
</dbReference>
<dbReference type="PANTHER" id="PTHR47084:SF1">
    <property type="entry name" value="SERINE PALMITOYLTRANSFERASE SMALL SUBUNIT A"/>
    <property type="match status" value="1"/>
</dbReference>
<keyword evidence="3 9" id="KW-0812">Transmembrane</keyword>
<evidence type="ECO:0000313" key="11">
    <source>
        <dbReference type="Proteomes" id="UP000008743"/>
    </source>
</evidence>
<dbReference type="Pfam" id="PF11779">
    <property type="entry name" value="SPT_ssu-like"/>
    <property type="match status" value="1"/>
</dbReference>
<evidence type="ECO:0000256" key="5">
    <source>
        <dbReference type="ARBA" id="ARBA00022989"/>
    </source>
</evidence>
<evidence type="ECO:0000256" key="2">
    <source>
        <dbReference type="ARBA" id="ARBA00005189"/>
    </source>
</evidence>
<comment type="similarity">
    <text evidence="8">Belongs to the SPTSS family. SPTSSA subfamily.</text>
</comment>
<gene>
    <name evidence="10" type="ORF">CAOG_002361</name>
</gene>
<name>A0A0D2U7Y1_CAPO3</name>
<evidence type="ECO:0000256" key="1">
    <source>
        <dbReference type="ARBA" id="ARBA00004477"/>
    </source>
</evidence>
<accession>A0A0D2U7Y1</accession>
<dbReference type="OrthoDB" id="202672at2759"/>
<dbReference type="InterPro" id="IPR051900">
    <property type="entry name" value="SPT_small_subunit"/>
</dbReference>
<dbReference type="RefSeq" id="XP_004349111.1">
    <property type="nucleotide sequence ID" value="XM_004349061.2"/>
</dbReference>
<dbReference type="EMBL" id="KE346362">
    <property type="protein sequence ID" value="KJE91196.1"/>
    <property type="molecule type" value="Genomic_DNA"/>
</dbReference>
<evidence type="ECO:0000256" key="6">
    <source>
        <dbReference type="ARBA" id="ARBA00023098"/>
    </source>
</evidence>
<dbReference type="PANTHER" id="PTHR47084">
    <property type="entry name" value="SERINE PALMITOYLTRANSFERASE SMALL SUBUNIT A"/>
    <property type="match status" value="1"/>
</dbReference>
<comment type="subcellular location">
    <subcellularLocation>
        <location evidence="1">Endoplasmic reticulum membrane</location>
        <topology evidence="1">Multi-pass membrane protein</topology>
    </subcellularLocation>
</comment>
<proteinExistence type="inferred from homology"/>
<reference evidence="11" key="1">
    <citation type="submission" date="2011-02" db="EMBL/GenBank/DDBJ databases">
        <title>The Genome Sequence of Capsaspora owczarzaki ATCC 30864.</title>
        <authorList>
            <person name="Russ C."/>
            <person name="Cuomo C."/>
            <person name="Burger G."/>
            <person name="Gray M.W."/>
            <person name="Holland P.W.H."/>
            <person name="King N."/>
            <person name="Lang F.B.F."/>
            <person name="Roger A.J."/>
            <person name="Ruiz-Trillo I."/>
            <person name="Young S.K."/>
            <person name="Zeng Q."/>
            <person name="Gargeya S."/>
            <person name="Alvarado L."/>
            <person name="Berlin A."/>
            <person name="Chapman S.B."/>
            <person name="Chen Z."/>
            <person name="Freedman E."/>
            <person name="Gellesch M."/>
            <person name="Goldberg J."/>
            <person name="Griggs A."/>
            <person name="Gujja S."/>
            <person name="Heilman E."/>
            <person name="Heiman D."/>
            <person name="Howarth C."/>
            <person name="Mehta T."/>
            <person name="Neiman D."/>
            <person name="Pearson M."/>
            <person name="Roberts A."/>
            <person name="Saif S."/>
            <person name="Shea T."/>
            <person name="Shenoy N."/>
            <person name="Sisk P."/>
            <person name="Stolte C."/>
            <person name="Sykes S."/>
            <person name="White J."/>
            <person name="Yandava C."/>
            <person name="Haas B."/>
            <person name="Nusbaum C."/>
            <person name="Birren B."/>
        </authorList>
    </citation>
    <scope>NUCLEOTIDE SEQUENCE</scope>
    <source>
        <strain evidence="11">ATCC 30864</strain>
    </source>
</reference>
<keyword evidence="4" id="KW-0256">Endoplasmic reticulum</keyword>
<evidence type="ECO:0000256" key="3">
    <source>
        <dbReference type="ARBA" id="ARBA00022692"/>
    </source>
</evidence>
<dbReference type="Proteomes" id="UP000008743">
    <property type="component" value="Unassembled WGS sequence"/>
</dbReference>
<dbReference type="AlphaFoldDB" id="A0A0D2U7Y1"/>
<dbReference type="GO" id="GO:0046513">
    <property type="term" value="P:ceramide biosynthetic process"/>
    <property type="evidence" value="ECO:0007669"/>
    <property type="project" value="TreeGrafter"/>
</dbReference>
<feature type="transmembrane region" description="Helical" evidence="9">
    <location>
        <begin position="22"/>
        <end position="40"/>
    </location>
</feature>
<evidence type="ECO:0000313" key="10">
    <source>
        <dbReference type="EMBL" id="KJE91196.1"/>
    </source>
</evidence>
<keyword evidence="6" id="KW-0443">Lipid metabolism</keyword>
<dbReference type="GO" id="GO:0004758">
    <property type="term" value="F:serine C-palmitoyltransferase activity"/>
    <property type="evidence" value="ECO:0007669"/>
    <property type="project" value="TreeGrafter"/>
</dbReference>
<keyword evidence="11" id="KW-1185">Reference proteome</keyword>
<keyword evidence="5 9" id="KW-1133">Transmembrane helix</keyword>
<evidence type="ECO:0000256" key="7">
    <source>
        <dbReference type="ARBA" id="ARBA00023136"/>
    </source>
</evidence>
<organism evidence="10 11">
    <name type="scientific">Capsaspora owczarzaki (strain ATCC 30864)</name>
    <dbReference type="NCBI Taxonomy" id="595528"/>
    <lineage>
        <taxon>Eukaryota</taxon>
        <taxon>Filasterea</taxon>
        <taxon>Capsaspora</taxon>
    </lineage>
</organism>
<comment type="pathway">
    <text evidence="2">Lipid metabolism.</text>
</comment>
<dbReference type="PhylomeDB" id="A0A0D2U7Y1"/>
<keyword evidence="7 9" id="KW-0472">Membrane</keyword>
<protein>
    <submittedName>
        <fullName evidence="10">Uncharacterized protein</fullName>
    </submittedName>
</protein>
<dbReference type="InterPro" id="IPR024512">
    <property type="entry name" value="Ser_palmitoyltrfase_ssu-like"/>
</dbReference>
<dbReference type="InParanoid" id="A0A0D2U7Y1"/>
<dbReference type="GO" id="GO:0017059">
    <property type="term" value="C:serine palmitoyltransferase complex"/>
    <property type="evidence" value="ECO:0007669"/>
    <property type="project" value="TreeGrafter"/>
</dbReference>